<proteinExistence type="predicted"/>
<keyword evidence="2" id="KW-1185">Reference proteome</keyword>
<sequence length="49" mass="5882">MLIFLNKFKQIIISSIGLRIFNLLIHMQSQTYVYFTKQVFKIKQAKFLS</sequence>
<evidence type="ECO:0000313" key="2">
    <source>
        <dbReference type="Proteomes" id="UP000215196"/>
    </source>
</evidence>
<organism evidence="1 2">
    <name type="scientific">Chryseobacterium taklimakanense</name>
    <dbReference type="NCBI Taxonomy" id="536441"/>
    <lineage>
        <taxon>Bacteria</taxon>
        <taxon>Pseudomonadati</taxon>
        <taxon>Bacteroidota</taxon>
        <taxon>Flavobacteriia</taxon>
        <taxon>Flavobacteriales</taxon>
        <taxon>Weeksellaceae</taxon>
        <taxon>Chryseobacterium group</taxon>
        <taxon>Chryseobacterium</taxon>
    </lineage>
</organism>
<name>A0A239XFP7_9FLAO</name>
<reference evidence="1 2" key="1">
    <citation type="submission" date="2017-06" db="EMBL/GenBank/DDBJ databases">
        <authorList>
            <consortium name="Pathogen Informatics"/>
        </authorList>
    </citation>
    <scope>NUCLEOTIDE SEQUENCE [LARGE SCALE GENOMIC DNA]</scope>
    <source>
        <strain evidence="1 2">NCTC13490</strain>
    </source>
</reference>
<evidence type="ECO:0000313" key="1">
    <source>
        <dbReference type="EMBL" id="SNV45176.1"/>
    </source>
</evidence>
<dbReference type="AlphaFoldDB" id="A0A239XFP7"/>
<gene>
    <name evidence="1" type="ORF">SAMEA4412677_01491</name>
</gene>
<dbReference type="KEGG" id="ctak:4412677_01491"/>
<dbReference type="EMBL" id="LT906465">
    <property type="protein sequence ID" value="SNV45176.1"/>
    <property type="molecule type" value="Genomic_DNA"/>
</dbReference>
<protein>
    <submittedName>
        <fullName evidence="1">Uncharacterized protein</fullName>
    </submittedName>
</protein>
<dbReference type="Proteomes" id="UP000215196">
    <property type="component" value="Chromosome 1"/>
</dbReference>
<accession>A0A239XFP7</accession>